<proteinExistence type="predicted"/>
<dbReference type="RefSeq" id="WP_413270853.1">
    <property type="nucleotide sequence ID" value="NZ_JBHFNQ010000101.1"/>
</dbReference>
<dbReference type="SUPFAM" id="SSF48452">
    <property type="entry name" value="TPR-like"/>
    <property type="match status" value="1"/>
</dbReference>
<accession>A0ABV4X4P4</accession>
<keyword evidence="1" id="KW-0802">TPR repeat</keyword>
<comment type="caution">
    <text evidence="2">The sequence shown here is derived from an EMBL/GenBank/DDBJ whole genome shotgun (WGS) entry which is preliminary data.</text>
</comment>
<sequence>MTKAWECLRVAPEIFREICEVLRETLVRYNLAELFYQMGELDFAVSDFNRALSIVAELGIPLQQDCTELKKEVKYTYE</sequence>
<dbReference type="InterPro" id="IPR011990">
    <property type="entry name" value="TPR-like_helical_dom_sf"/>
</dbReference>
<dbReference type="EMBL" id="JBHFNQ010000101">
    <property type="protein sequence ID" value="MFB2877759.1"/>
    <property type="molecule type" value="Genomic_DNA"/>
</dbReference>
<dbReference type="Gene3D" id="1.25.40.10">
    <property type="entry name" value="Tetratricopeptide repeat domain"/>
    <property type="match status" value="1"/>
</dbReference>
<protein>
    <submittedName>
        <fullName evidence="2">Tetratricopeptide repeat protein</fullName>
    </submittedName>
</protein>
<evidence type="ECO:0000256" key="1">
    <source>
        <dbReference type="PROSITE-ProRule" id="PRU00339"/>
    </source>
</evidence>
<dbReference type="InterPro" id="IPR019734">
    <property type="entry name" value="TPR_rpt"/>
</dbReference>
<evidence type="ECO:0000313" key="3">
    <source>
        <dbReference type="Proteomes" id="UP001576774"/>
    </source>
</evidence>
<evidence type="ECO:0000313" key="2">
    <source>
        <dbReference type="EMBL" id="MFB2877759.1"/>
    </source>
</evidence>
<feature type="repeat" description="TPR" evidence="1">
    <location>
        <begin position="25"/>
        <end position="58"/>
    </location>
</feature>
<organism evidence="2 3">
    <name type="scientific">Floridaenema aerugineum BLCC-F46</name>
    <dbReference type="NCBI Taxonomy" id="3153654"/>
    <lineage>
        <taxon>Bacteria</taxon>
        <taxon>Bacillati</taxon>
        <taxon>Cyanobacteriota</taxon>
        <taxon>Cyanophyceae</taxon>
        <taxon>Oscillatoriophycideae</taxon>
        <taxon>Aerosakkonematales</taxon>
        <taxon>Aerosakkonemataceae</taxon>
        <taxon>Floridanema</taxon>
        <taxon>Floridanema aerugineum</taxon>
    </lineage>
</organism>
<dbReference type="Proteomes" id="UP001576774">
    <property type="component" value="Unassembled WGS sequence"/>
</dbReference>
<dbReference type="PROSITE" id="PS50005">
    <property type="entry name" value="TPR"/>
    <property type="match status" value="1"/>
</dbReference>
<gene>
    <name evidence="2" type="ORF">ACE1CC_12970</name>
</gene>
<name>A0ABV4X4P4_9CYAN</name>
<keyword evidence="3" id="KW-1185">Reference proteome</keyword>
<reference evidence="2 3" key="1">
    <citation type="submission" date="2024-09" db="EMBL/GenBank/DDBJ databases">
        <title>Floridaenema gen nov. (Aerosakkonemataceae, Aerosakkonematales ord. nov., Cyanobacteria) from benthic tropical and subtropical fresh waters, with the description of four new species.</title>
        <authorList>
            <person name="Moretto J.A."/>
            <person name="Berthold D.E."/>
            <person name="Lefler F.W."/>
            <person name="Huang I.-S."/>
            <person name="Laughinghouse H. IV."/>
        </authorList>
    </citation>
    <scope>NUCLEOTIDE SEQUENCE [LARGE SCALE GENOMIC DNA]</scope>
    <source>
        <strain evidence="2 3">BLCC-F46</strain>
    </source>
</reference>